<dbReference type="PROSITE" id="PS00092">
    <property type="entry name" value="N6_MTASE"/>
    <property type="match status" value="1"/>
</dbReference>
<dbReference type="PANTHER" id="PTHR18895">
    <property type="entry name" value="HEMK METHYLTRANSFERASE"/>
    <property type="match status" value="1"/>
</dbReference>
<dbReference type="InterPro" id="IPR002052">
    <property type="entry name" value="DNA_methylase_N6_adenine_CS"/>
</dbReference>
<evidence type="ECO:0000256" key="1">
    <source>
        <dbReference type="ARBA" id="ARBA00012771"/>
    </source>
</evidence>
<dbReference type="InterPro" id="IPR029063">
    <property type="entry name" value="SAM-dependent_MTases_sf"/>
</dbReference>
<dbReference type="InterPro" id="IPR040758">
    <property type="entry name" value="PrmC_N"/>
</dbReference>
<accession>A0A1F6GMR9</accession>
<dbReference type="GO" id="GO:0102559">
    <property type="term" value="F:peptide chain release factor N(5)-glutamine methyltransferase activity"/>
    <property type="evidence" value="ECO:0007669"/>
    <property type="project" value="UniProtKB-EC"/>
</dbReference>
<evidence type="ECO:0000256" key="3">
    <source>
        <dbReference type="ARBA" id="ARBA00022679"/>
    </source>
</evidence>
<dbReference type="GO" id="GO:0032259">
    <property type="term" value="P:methylation"/>
    <property type="evidence" value="ECO:0007669"/>
    <property type="project" value="UniProtKB-KW"/>
</dbReference>
<dbReference type="PANTHER" id="PTHR18895:SF74">
    <property type="entry name" value="MTRF1L RELEASE FACTOR GLUTAMINE METHYLTRANSFERASE"/>
    <property type="match status" value="1"/>
</dbReference>
<dbReference type="InterPro" id="IPR007848">
    <property type="entry name" value="Small_mtfrase_dom"/>
</dbReference>
<dbReference type="InterPro" id="IPR050320">
    <property type="entry name" value="N5-glutamine_MTase"/>
</dbReference>
<dbReference type="Gene3D" id="1.10.8.10">
    <property type="entry name" value="DNA helicase RuvA subunit, C-terminal domain"/>
    <property type="match status" value="1"/>
</dbReference>
<dbReference type="Pfam" id="PF17827">
    <property type="entry name" value="PrmC_N"/>
    <property type="match status" value="1"/>
</dbReference>
<name>A0A1F6GMR9_9PROT</name>
<feature type="domain" description="Release factor glutamine methyltransferase N-terminal" evidence="7">
    <location>
        <begin position="11"/>
        <end position="81"/>
    </location>
</feature>
<dbReference type="AlphaFoldDB" id="A0A1F6GMR9"/>
<evidence type="ECO:0000256" key="5">
    <source>
        <dbReference type="ARBA" id="ARBA00048391"/>
    </source>
</evidence>
<dbReference type="GO" id="GO:0003676">
    <property type="term" value="F:nucleic acid binding"/>
    <property type="evidence" value="ECO:0007669"/>
    <property type="project" value="InterPro"/>
</dbReference>
<dbReference type="SUPFAM" id="SSF53335">
    <property type="entry name" value="S-adenosyl-L-methionine-dependent methyltransferases"/>
    <property type="match status" value="1"/>
</dbReference>
<gene>
    <name evidence="8" type="ORF">A2557_12425</name>
</gene>
<dbReference type="EC" id="2.1.1.297" evidence="1"/>
<keyword evidence="4" id="KW-0949">S-adenosyl-L-methionine</keyword>
<keyword evidence="3 8" id="KW-0808">Transferase</keyword>
<dbReference type="NCBIfam" id="TIGR03534">
    <property type="entry name" value="RF_mod_PrmC"/>
    <property type="match status" value="1"/>
</dbReference>
<evidence type="ECO:0000259" key="7">
    <source>
        <dbReference type="Pfam" id="PF17827"/>
    </source>
</evidence>
<evidence type="ECO:0000313" key="8">
    <source>
        <dbReference type="EMBL" id="OGG99399.1"/>
    </source>
</evidence>
<reference evidence="8 9" key="1">
    <citation type="journal article" date="2016" name="Nat. Commun.">
        <title>Thousands of microbial genomes shed light on interconnected biogeochemical processes in an aquifer system.</title>
        <authorList>
            <person name="Anantharaman K."/>
            <person name="Brown C.T."/>
            <person name="Hug L.A."/>
            <person name="Sharon I."/>
            <person name="Castelle C.J."/>
            <person name="Probst A.J."/>
            <person name="Thomas B.C."/>
            <person name="Singh A."/>
            <person name="Wilkins M.J."/>
            <person name="Karaoz U."/>
            <person name="Brodie E.L."/>
            <person name="Williams K.H."/>
            <person name="Hubbard S.S."/>
            <person name="Banfield J.F."/>
        </authorList>
    </citation>
    <scope>NUCLEOTIDE SEQUENCE [LARGE SCALE GENOMIC DNA]</scope>
</reference>
<feature type="domain" description="Methyltransferase small" evidence="6">
    <location>
        <begin position="119"/>
        <end position="205"/>
    </location>
</feature>
<proteinExistence type="predicted"/>
<dbReference type="Gene3D" id="3.40.50.150">
    <property type="entry name" value="Vaccinia Virus protein VP39"/>
    <property type="match status" value="1"/>
</dbReference>
<sequence length="290" mass="32406">MNPEPWTPPKLVEWIKVELARRGVQGNLRLEAELLVAKGLGLDRMGLFLAFDRPLDEEERTQVRELVRRRLNREPLGYILGDAHFWTLVLAVGPGVLIPRADSETLVEALLELTRPTGPLRALEFGLGSGALSLAWAMERGELSIDGLEKSPEALAYAHQNLELYRSRLEAKGCRLDFRLGSNLEGFTGPYEVIFSNPPYLEAQELEGLEPEVRDFEPHLALVAEEGGLEHYRVLFAQGLRLLGPQGILVLEIGYRQKEAVVALAPSQYRLVLAKSDLGGHTRVLAFLRM</sequence>
<keyword evidence="2 8" id="KW-0489">Methyltransferase</keyword>
<organism evidence="8 9">
    <name type="scientific">Candidatus Lambdaproteobacteria bacterium RIFOXYD2_FULL_56_26</name>
    <dbReference type="NCBI Taxonomy" id="1817773"/>
    <lineage>
        <taxon>Bacteria</taxon>
        <taxon>Pseudomonadati</taxon>
        <taxon>Pseudomonadota</taxon>
        <taxon>Candidatus Lambdaproteobacteria</taxon>
    </lineage>
</organism>
<comment type="catalytic activity">
    <reaction evidence="5">
        <text>L-glutaminyl-[peptide chain release factor] + S-adenosyl-L-methionine = N(5)-methyl-L-glutaminyl-[peptide chain release factor] + S-adenosyl-L-homocysteine + H(+)</text>
        <dbReference type="Rhea" id="RHEA:42896"/>
        <dbReference type="Rhea" id="RHEA-COMP:10271"/>
        <dbReference type="Rhea" id="RHEA-COMP:10272"/>
        <dbReference type="ChEBI" id="CHEBI:15378"/>
        <dbReference type="ChEBI" id="CHEBI:30011"/>
        <dbReference type="ChEBI" id="CHEBI:57856"/>
        <dbReference type="ChEBI" id="CHEBI:59789"/>
        <dbReference type="ChEBI" id="CHEBI:61891"/>
        <dbReference type="EC" id="2.1.1.297"/>
    </reaction>
</comment>
<dbReference type="InterPro" id="IPR004556">
    <property type="entry name" value="HemK-like"/>
</dbReference>
<dbReference type="InterPro" id="IPR019874">
    <property type="entry name" value="RF_methyltr_PrmC"/>
</dbReference>
<evidence type="ECO:0000313" key="9">
    <source>
        <dbReference type="Proteomes" id="UP000177583"/>
    </source>
</evidence>
<evidence type="ECO:0000256" key="2">
    <source>
        <dbReference type="ARBA" id="ARBA00022603"/>
    </source>
</evidence>
<dbReference type="Proteomes" id="UP000177583">
    <property type="component" value="Unassembled WGS sequence"/>
</dbReference>
<dbReference type="CDD" id="cd02440">
    <property type="entry name" value="AdoMet_MTases"/>
    <property type="match status" value="1"/>
</dbReference>
<evidence type="ECO:0000256" key="4">
    <source>
        <dbReference type="ARBA" id="ARBA00022691"/>
    </source>
</evidence>
<dbReference type="EMBL" id="MFNF01000057">
    <property type="protein sequence ID" value="OGG99399.1"/>
    <property type="molecule type" value="Genomic_DNA"/>
</dbReference>
<dbReference type="NCBIfam" id="TIGR00536">
    <property type="entry name" value="hemK_fam"/>
    <property type="match status" value="1"/>
</dbReference>
<evidence type="ECO:0000259" key="6">
    <source>
        <dbReference type="Pfam" id="PF05175"/>
    </source>
</evidence>
<dbReference type="Pfam" id="PF05175">
    <property type="entry name" value="MTS"/>
    <property type="match status" value="1"/>
</dbReference>
<comment type="caution">
    <text evidence="8">The sequence shown here is derived from an EMBL/GenBank/DDBJ whole genome shotgun (WGS) entry which is preliminary data.</text>
</comment>
<protein>
    <recommendedName>
        <fullName evidence="1">peptide chain release factor N(5)-glutamine methyltransferase</fullName>
        <ecNumber evidence="1">2.1.1.297</ecNumber>
    </recommendedName>
</protein>